<reference evidence="3 4" key="1">
    <citation type="journal article" date="2019" name="Int. J. Syst. Evol. Microbiol.">
        <title>The Global Catalogue of Microorganisms (GCM) 10K type strain sequencing project: providing services to taxonomists for standard genome sequencing and annotation.</title>
        <authorList>
            <consortium name="The Broad Institute Genomics Platform"/>
            <consortium name="The Broad Institute Genome Sequencing Center for Infectious Disease"/>
            <person name="Wu L."/>
            <person name="Ma J."/>
        </authorList>
    </citation>
    <scope>NUCLEOTIDE SEQUENCE [LARGE SCALE GENOMIC DNA]</scope>
    <source>
        <strain evidence="3 4">JCM 10367</strain>
    </source>
</reference>
<dbReference type="Pfam" id="PF04203">
    <property type="entry name" value="Sortase"/>
    <property type="match status" value="1"/>
</dbReference>
<accession>A0ABN1HHY1</accession>
<evidence type="ECO:0000313" key="3">
    <source>
        <dbReference type="EMBL" id="GAA0650849.1"/>
    </source>
</evidence>
<keyword evidence="2" id="KW-0472">Membrane</keyword>
<comment type="caution">
    <text evidence="3">The sequence shown here is derived from an EMBL/GenBank/DDBJ whole genome shotgun (WGS) entry which is preliminary data.</text>
</comment>
<evidence type="ECO:0000313" key="4">
    <source>
        <dbReference type="Proteomes" id="UP001500724"/>
    </source>
</evidence>
<name>A0ABN1HHY1_9ACTN</name>
<protein>
    <submittedName>
        <fullName evidence="3">Class F sortase</fullName>
    </submittedName>
</protein>
<dbReference type="InterPro" id="IPR023365">
    <property type="entry name" value="Sortase_dom-sf"/>
</dbReference>
<dbReference type="SUPFAM" id="SSF63817">
    <property type="entry name" value="Sortase"/>
    <property type="match status" value="1"/>
</dbReference>
<feature type="transmembrane region" description="Helical" evidence="2">
    <location>
        <begin position="12"/>
        <end position="29"/>
    </location>
</feature>
<dbReference type="InterPro" id="IPR005754">
    <property type="entry name" value="Sortase"/>
</dbReference>
<keyword evidence="2" id="KW-1133">Transmembrane helix</keyword>
<proteinExistence type="predicted"/>
<keyword evidence="4" id="KW-1185">Reference proteome</keyword>
<evidence type="ECO:0000256" key="1">
    <source>
        <dbReference type="ARBA" id="ARBA00022801"/>
    </source>
</evidence>
<dbReference type="InterPro" id="IPR042001">
    <property type="entry name" value="Sortase_F"/>
</dbReference>
<keyword evidence="1" id="KW-0378">Hydrolase</keyword>
<dbReference type="CDD" id="cd05829">
    <property type="entry name" value="Sortase_F"/>
    <property type="match status" value="1"/>
</dbReference>
<keyword evidence="2" id="KW-0812">Transmembrane</keyword>
<dbReference type="EMBL" id="BAAAGU010000030">
    <property type="protein sequence ID" value="GAA0650849.1"/>
    <property type="molecule type" value="Genomic_DNA"/>
</dbReference>
<evidence type="ECO:0000256" key="2">
    <source>
        <dbReference type="SAM" id="Phobius"/>
    </source>
</evidence>
<dbReference type="Gene3D" id="2.40.260.10">
    <property type="entry name" value="Sortase"/>
    <property type="match status" value="1"/>
</dbReference>
<dbReference type="RefSeq" id="WP_344001504.1">
    <property type="nucleotide sequence ID" value="NZ_BAAAGU010000030.1"/>
</dbReference>
<dbReference type="Proteomes" id="UP001500724">
    <property type="component" value="Unassembled WGS sequence"/>
</dbReference>
<gene>
    <name evidence="3" type="ORF">GCM10009535_31180</name>
</gene>
<sequence length="211" mass="21575">MSGRERGGTGRLLSGVAWTVLLLGLWLWGREAGALPPGLSGAATGDMAAAGRPPETDLPPAHRPLGEAAPRRLDIPVLGVEAPVVARGLDDRGTLTPSPAADRPGMIAWYRDGATPGASGTALLLGRTEVSTLERGQKLRVARADGRVAEFTVVSVRVLDRARADALPVSAPGGGERAGLHLVTCAGPADEPVDRCIARAIASAYLTGATG</sequence>
<organism evidence="3 4">
    <name type="scientific">Streptomyces thermocarboxydovorans</name>
    <dbReference type="NCBI Taxonomy" id="59298"/>
    <lineage>
        <taxon>Bacteria</taxon>
        <taxon>Bacillati</taxon>
        <taxon>Actinomycetota</taxon>
        <taxon>Actinomycetes</taxon>
        <taxon>Kitasatosporales</taxon>
        <taxon>Streptomycetaceae</taxon>
        <taxon>Streptomyces</taxon>
    </lineage>
</organism>